<dbReference type="EMBL" id="SLXQ01000009">
    <property type="protein sequence ID" value="TCP49270.1"/>
    <property type="molecule type" value="Genomic_DNA"/>
</dbReference>
<gene>
    <name evidence="3" type="ORF">EV191_10992</name>
</gene>
<dbReference type="Gene3D" id="3.40.50.1820">
    <property type="entry name" value="alpha/beta hydrolase"/>
    <property type="match status" value="1"/>
</dbReference>
<comment type="caution">
    <text evidence="3">The sequence shown here is derived from an EMBL/GenBank/DDBJ whole genome shotgun (WGS) entry which is preliminary data.</text>
</comment>
<feature type="compositionally biased region" description="Low complexity" evidence="1">
    <location>
        <begin position="1"/>
        <end position="13"/>
    </location>
</feature>
<dbReference type="Pfam" id="PF00561">
    <property type="entry name" value="Abhydrolase_1"/>
    <property type="match status" value="1"/>
</dbReference>
<dbReference type="OrthoDB" id="5422338at2"/>
<evidence type="ECO:0000256" key="1">
    <source>
        <dbReference type="SAM" id="MobiDB-lite"/>
    </source>
</evidence>
<organism evidence="3 4">
    <name type="scientific">Tamaricihabitans halophyticus</name>
    <dbReference type="NCBI Taxonomy" id="1262583"/>
    <lineage>
        <taxon>Bacteria</taxon>
        <taxon>Bacillati</taxon>
        <taxon>Actinomycetota</taxon>
        <taxon>Actinomycetes</taxon>
        <taxon>Pseudonocardiales</taxon>
        <taxon>Pseudonocardiaceae</taxon>
        <taxon>Tamaricihabitans</taxon>
    </lineage>
</organism>
<dbReference type="RefSeq" id="WP_132878573.1">
    <property type="nucleotide sequence ID" value="NZ_SLXQ01000009.1"/>
</dbReference>
<dbReference type="PANTHER" id="PTHR43194">
    <property type="entry name" value="HYDROLASE ALPHA/BETA FOLD FAMILY"/>
    <property type="match status" value="1"/>
</dbReference>
<feature type="region of interest" description="Disordered" evidence="1">
    <location>
        <begin position="1"/>
        <end position="21"/>
    </location>
</feature>
<dbReference type="GO" id="GO:0003824">
    <property type="term" value="F:catalytic activity"/>
    <property type="evidence" value="ECO:0007669"/>
    <property type="project" value="UniProtKB-ARBA"/>
</dbReference>
<dbReference type="InterPro" id="IPR050228">
    <property type="entry name" value="Carboxylesterase_BioH"/>
</dbReference>
<protein>
    <submittedName>
        <fullName evidence="3">Pimeloyl-ACP methyl ester carboxylesterase</fullName>
    </submittedName>
</protein>
<dbReference type="Proteomes" id="UP000294911">
    <property type="component" value="Unassembled WGS sequence"/>
</dbReference>
<dbReference type="InterPro" id="IPR029058">
    <property type="entry name" value="AB_hydrolase_fold"/>
</dbReference>
<name>A0A4R2QIS5_9PSEU</name>
<keyword evidence="4" id="KW-1185">Reference proteome</keyword>
<sequence length="315" mass="33788">MAQVVSAQVARSRPAPPPAQRFVTSDGVGLRVRQDGPESARLTVVLLHGWTCDHTVWDRVVDGLADAESVRVLRYDHRGHGGSAPAPRDTTTIDQLAEDAAGLIAERAPEGELLLVGHSMGGMTMMALAERYPELVRARVAGAVFVSTTPCSLARITLGLPGPLGGAVVRAENAATAVLGRTNREHFLARPAALRPMVRRLVFGAGAARRDVAALTAQLGRVHPASMSGFRRSFAVHERRRALAQFAGVPSTVLVGSRDLLTPVGHARIIARELPDARFVCYPKAGHMLPYERAAEVHDLIRAHIARIRHSRSAG</sequence>
<dbReference type="InterPro" id="IPR000073">
    <property type="entry name" value="AB_hydrolase_1"/>
</dbReference>
<feature type="domain" description="AB hydrolase-1" evidence="2">
    <location>
        <begin position="43"/>
        <end position="293"/>
    </location>
</feature>
<dbReference type="SUPFAM" id="SSF53474">
    <property type="entry name" value="alpha/beta-Hydrolases"/>
    <property type="match status" value="1"/>
</dbReference>
<accession>A0A4R2QIS5</accession>
<dbReference type="AlphaFoldDB" id="A0A4R2QIS5"/>
<evidence type="ECO:0000313" key="3">
    <source>
        <dbReference type="EMBL" id="TCP49270.1"/>
    </source>
</evidence>
<reference evidence="3 4" key="1">
    <citation type="submission" date="2019-03" db="EMBL/GenBank/DDBJ databases">
        <title>Genomic Encyclopedia of Type Strains, Phase IV (KMG-IV): sequencing the most valuable type-strain genomes for metagenomic binning, comparative biology and taxonomic classification.</title>
        <authorList>
            <person name="Goeker M."/>
        </authorList>
    </citation>
    <scope>NUCLEOTIDE SEQUENCE [LARGE SCALE GENOMIC DNA]</scope>
    <source>
        <strain evidence="3 4">DSM 45765</strain>
    </source>
</reference>
<proteinExistence type="predicted"/>
<evidence type="ECO:0000259" key="2">
    <source>
        <dbReference type="Pfam" id="PF00561"/>
    </source>
</evidence>
<dbReference type="PANTHER" id="PTHR43194:SF5">
    <property type="entry name" value="PIMELOYL-[ACYL-CARRIER PROTEIN] METHYL ESTER ESTERASE"/>
    <property type="match status" value="1"/>
</dbReference>
<evidence type="ECO:0000313" key="4">
    <source>
        <dbReference type="Proteomes" id="UP000294911"/>
    </source>
</evidence>